<evidence type="ECO:0008006" key="4">
    <source>
        <dbReference type="Google" id="ProtNLM"/>
    </source>
</evidence>
<protein>
    <recommendedName>
        <fullName evidence="4">Peptidase inhibitor family I36</fullName>
    </recommendedName>
</protein>
<dbReference type="EMBL" id="FNON01000003">
    <property type="protein sequence ID" value="SDX80415.1"/>
    <property type="molecule type" value="Genomic_DNA"/>
</dbReference>
<evidence type="ECO:0000256" key="1">
    <source>
        <dbReference type="SAM" id="SignalP"/>
    </source>
</evidence>
<evidence type="ECO:0000313" key="2">
    <source>
        <dbReference type="EMBL" id="SDX80415.1"/>
    </source>
</evidence>
<feature type="signal peptide" evidence="1">
    <location>
        <begin position="1"/>
        <end position="24"/>
    </location>
</feature>
<organism evidence="2 3">
    <name type="scientific">Amycolatopsis xylanica</name>
    <dbReference type="NCBI Taxonomy" id="589385"/>
    <lineage>
        <taxon>Bacteria</taxon>
        <taxon>Bacillati</taxon>
        <taxon>Actinomycetota</taxon>
        <taxon>Actinomycetes</taxon>
        <taxon>Pseudonocardiales</taxon>
        <taxon>Pseudonocardiaceae</taxon>
        <taxon>Amycolatopsis</taxon>
    </lineage>
</organism>
<proteinExistence type="predicted"/>
<name>A0A1H3EP91_9PSEU</name>
<keyword evidence="3" id="KW-1185">Reference proteome</keyword>
<dbReference type="Proteomes" id="UP000199515">
    <property type="component" value="Unassembled WGS sequence"/>
</dbReference>
<reference evidence="2 3" key="1">
    <citation type="submission" date="2016-10" db="EMBL/GenBank/DDBJ databases">
        <authorList>
            <person name="de Groot N.N."/>
        </authorList>
    </citation>
    <scope>NUCLEOTIDE SEQUENCE [LARGE SCALE GENOMIC DNA]</scope>
    <source>
        <strain evidence="2 3">CPCC 202699</strain>
    </source>
</reference>
<gene>
    <name evidence="2" type="ORF">SAMN05421504_103910</name>
</gene>
<dbReference type="AlphaFoldDB" id="A0A1H3EP91"/>
<dbReference type="RefSeq" id="WP_091290077.1">
    <property type="nucleotide sequence ID" value="NZ_FNON01000003.1"/>
</dbReference>
<feature type="chain" id="PRO_5011719462" description="Peptidase inhibitor family I36" evidence="1">
    <location>
        <begin position="25"/>
        <end position="111"/>
    </location>
</feature>
<evidence type="ECO:0000313" key="3">
    <source>
        <dbReference type="Proteomes" id="UP000199515"/>
    </source>
</evidence>
<sequence length="111" mass="11985">MKRLITAVLLTLGLSAMAIAPANAATTEDHCGGLFCLKVYNGTHHELIVNQIPMGWDIAVPPGQWSPLQDTDLIKSNYCSVVYAGWPYPPRTWVQVHGVVPTLTVVGLNGC</sequence>
<keyword evidence="1" id="KW-0732">Signal</keyword>
<accession>A0A1H3EP91</accession>